<evidence type="ECO:0000256" key="1">
    <source>
        <dbReference type="SAM" id="MobiDB-lite"/>
    </source>
</evidence>
<evidence type="ECO:0000313" key="3">
    <source>
        <dbReference type="Proteomes" id="UP000054815"/>
    </source>
</evidence>
<name>A0A0V0XPC4_TRIPS</name>
<feature type="region of interest" description="Disordered" evidence="1">
    <location>
        <begin position="11"/>
        <end position="31"/>
    </location>
</feature>
<reference evidence="2 3" key="1">
    <citation type="submission" date="2015-01" db="EMBL/GenBank/DDBJ databases">
        <title>Evolution of Trichinella species and genotypes.</title>
        <authorList>
            <person name="Korhonen P.K."/>
            <person name="Edoardo P."/>
            <person name="Giuseppe L.R."/>
            <person name="Gasser R.B."/>
        </authorList>
    </citation>
    <scope>NUCLEOTIDE SEQUENCE [LARGE SCALE GENOMIC DNA]</scope>
    <source>
        <strain evidence="2">ISS141</strain>
    </source>
</reference>
<dbReference type="EMBL" id="JYDU01000183">
    <property type="protein sequence ID" value="KRX89882.1"/>
    <property type="molecule type" value="Genomic_DNA"/>
</dbReference>
<organism evidence="2 3">
    <name type="scientific">Trichinella pseudospiralis</name>
    <name type="common">Parasitic roundworm</name>
    <dbReference type="NCBI Taxonomy" id="6337"/>
    <lineage>
        <taxon>Eukaryota</taxon>
        <taxon>Metazoa</taxon>
        <taxon>Ecdysozoa</taxon>
        <taxon>Nematoda</taxon>
        <taxon>Enoplea</taxon>
        <taxon>Dorylaimia</taxon>
        <taxon>Trichinellida</taxon>
        <taxon>Trichinellidae</taxon>
        <taxon>Trichinella</taxon>
    </lineage>
</organism>
<accession>A0A0V0XPC4</accession>
<dbReference type="Proteomes" id="UP000054815">
    <property type="component" value="Unassembled WGS sequence"/>
</dbReference>
<comment type="caution">
    <text evidence="2">The sequence shown here is derived from an EMBL/GenBank/DDBJ whole genome shotgun (WGS) entry which is preliminary data.</text>
</comment>
<feature type="non-terminal residue" evidence="2">
    <location>
        <position position="106"/>
    </location>
</feature>
<feature type="non-terminal residue" evidence="2">
    <location>
        <position position="1"/>
    </location>
</feature>
<dbReference type="AlphaFoldDB" id="A0A0V0XPC4"/>
<gene>
    <name evidence="2" type="ORF">T4E_765</name>
</gene>
<evidence type="ECO:0000313" key="2">
    <source>
        <dbReference type="EMBL" id="KRX89882.1"/>
    </source>
</evidence>
<proteinExistence type="predicted"/>
<feature type="compositionally biased region" description="Low complexity" evidence="1">
    <location>
        <begin position="15"/>
        <end position="26"/>
    </location>
</feature>
<protein>
    <submittedName>
        <fullName evidence="2">Uncharacterized protein</fullName>
    </submittedName>
</protein>
<sequence length="106" mass="11993">LAGWCMQNGHQRLNGSLSSGDQSSDSGLRKEFITSTPVKEFSMLNGNVNEKKWTPAERIVAQKHLLLANSNSANQMPVVESQRSFRMWTPTIEERIPVYIPEPDYD</sequence>